<gene>
    <name evidence="1" type="ORF">EVAR_77761_1</name>
</gene>
<dbReference type="EMBL" id="BGZK01000047">
    <property type="protein sequence ID" value="GBP11633.1"/>
    <property type="molecule type" value="Genomic_DNA"/>
</dbReference>
<organism evidence="1 2">
    <name type="scientific">Eumeta variegata</name>
    <name type="common">Bagworm moth</name>
    <name type="synonym">Eumeta japonica</name>
    <dbReference type="NCBI Taxonomy" id="151549"/>
    <lineage>
        <taxon>Eukaryota</taxon>
        <taxon>Metazoa</taxon>
        <taxon>Ecdysozoa</taxon>
        <taxon>Arthropoda</taxon>
        <taxon>Hexapoda</taxon>
        <taxon>Insecta</taxon>
        <taxon>Pterygota</taxon>
        <taxon>Neoptera</taxon>
        <taxon>Endopterygota</taxon>
        <taxon>Lepidoptera</taxon>
        <taxon>Glossata</taxon>
        <taxon>Ditrysia</taxon>
        <taxon>Tineoidea</taxon>
        <taxon>Psychidae</taxon>
        <taxon>Oiketicinae</taxon>
        <taxon>Eumeta</taxon>
    </lineage>
</organism>
<evidence type="ECO:0000313" key="1">
    <source>
        <dbReference type="EMBL" id="GBP11633.1"/>
    </source>
</evidence>
<evidence type="ECO:0000313" key="2">
    <source>
        <dbReference type="Proteomes" id="UP000299102"/>
    </source>
</evidence>
<name>A0A4C1TAU9_EUMVA</name>
<dbReference type="Proteomes" id="UP000299102">
    <property type="component" value="Unassembled WGS sequence"/>
</dbReference>
<protein>
    <submittedName>
        <fullName evidence="1">Uncharacterized protein</fullName>
    </submittedName>
</protein>
<dbReference type="AlphaFoldDB" id="A0A4C1TAU9"/>
<keyword evidence="2" id="KW-1185">Reference proteome</keyword>
<proteinExistence type="predicted"/>
<comment type="caution">
    <text evidence="1">The sequence shown here is derived from an EMBL/GenBank/DDBJ whole genome shotgun (WGS) entry which is preliminary data.</text>
</comment>
<reference evidence="1 2" key="1">
    <citation type="journal article" date="2019" name="Commun. Biol.">
        <title>The bagworm genome reveals a unique fibroin gene that provides high tensile strength.</title>
        <authorList>
            <person name="Kono N."/>
            <person name="Nakamura H."/>
            <person name="Ohtoshi R."/>
            <person name="Tomita M."/>
            <person name="Numata K."/>
            <person name="Arakawa K."/>
        </authorList>
    </citation>
    <scope>NUCLEOTIDE SEQUENCE [LARGE SCALE GENOMIC DNA]</scope>
</reference>
<sequence length="102" mass="11203">MVIGISGWIQTQANDNRGERGRSGDHLRLLEVLFTMGYYYRIEDCTVSDTAGGRCAVCTGRRPARAQVRACAVRASPSPFGKDARLAPPHRRHIAPLSIHGK</sequence>
<accession>A0A4C1TAU9</accession>